<evidence type="ECO:0000256" key="8">
    <source>
        <dbReference type="RuleBase" id="RU366032"/>
    </source>
</evidence>
<dbReference type="Gene3D" id="3.30.565.10">
    <property type="entry name" value="Histidine kinase-like ATPase, C-terminal domain"/>
    <property type="match status" value="1"/>
</dbReference>
<keyword evidence="3 8" id="KW-0547">Nucleotide-binding</keyword>
<dbReference type="InterPro" id="IPR005467">
    <property type="entry name" value="His_kinase_dom"/>
</dbReference>
<dbReference type="OrthoDB" id="241648at2759"/>
<dbReference type="PRINTS" id="PR00344">
    <property type="entry name" value="BCTRLSENSOR"/>
</dbReference>
<dbReference type="GO" id="GO:0004740">
    <property type="term" value="F:pyruvate dehydrogenase (acetyl-transferring) kinase activity"/>
    <property type="evidence" value="ECO:0007669"/>
    <property type="project" value="UniProtKB-EC"/>
</dbReference>
<dbReference type="SUPFAM" id="SSF55874">
    <property type="entry name" value="ATPase domain of HSP90 chaperone/DNA topoisomerase II/histidine kinase"/>
    <property type="match status" value="1"/>
</dbReference>
<dbReference type="InterPro" id="IPR039028">
    <property type="entry name" value="BCKD/PDK"/>
</dbReference>
<keyword evidence="6 8" id="KW-0496">Mitochondrion</keyword>
<dbReference type="PROSITE" id="PS50109">
    <property type="entry name" value="HIS_KIN"/>
    <property type="match status" value="1"/>
</dbReference>
<evidence type="ECO:0000313" key="11">
    <source>
        <dbReference type="Proteomes" id="UP000198406"/>
    </source>
</evidence>
<dbReference type="InterPro" id="IPR036784">
    <property type="entry name" value="AK/P_DHK_N_sf"/>
</dbReference>
<dbReference type="GO" id="GO:0005524">
    <property type="term" value="F:ATP binding"/>
    <property type="evidence" value="ECO:0007669"/>
    <property type="project" value="UniProtKB-UniRule"/>
</dbReference>
<organism evidence="10 11">
    <name type="scientific">Fistulifera solaris</name>
    <name type="common">Oleaginous diatom</name>
    <dbReference type="NCBI Taxonomy" id="1519565"/>
    <lineage>
        <taxon>Eukaryota</taxon>
        <taxon>Sar</taxon>
        <taxon>Stramenopiles</taxon>
        <taxon>Ochrophyta</taxon>
        <taxon>Bacillariophyta</taxon>
        <taxon>Bacillariophyceae</taxon>
        <taxon>Bacillariophycidae</taxon>
        <taxon>Naviculales</taxon>
        <taxon>Naviculaceae</taxon>
        <taxon>Fistulifera</taxon>
    </lineage>
</organism>
<evidence type="ECO:0000256" key="6">
    <source>
        <dbReference type="ARBA" id="ARBA00023128"/>
    </source>
</evidence>
<feature type="domain" description="Histidine kinase" evidence="9">
    <location>
        <begin position="283"/>
        <end position="418"/>
    </location>
</feature>
<dbReference type="Pfam" id="PF02518">
    <property type="entry name" value="HATPase_c"/>
    <property type="match status" value="1"/>
</dbReference>
<comment type="similarity">
    <text evidence="1 8">Belongs to the PDK/BCKDK protein kinase family.</text>
</comment>
<keyword evidence="4 8" id="KW-0418">Kinase</keyword>
<evidence type="ECO:0000256" key="7">
    <source>
        <dbReference type="ARBA" id="ARBA00048201"/>
    </source>
</evidence>
<dbReference type="InterPro" id="IPR036890">
    <property type="entry name" value="HATPase_C_sf"/>
</dbReference>
<reference evidence="10 11" key="1">
    <citation type="journal article" date="2015" name="Plant Cell">
        <title>Oil accumulation by the oleaginous diatom Fistulifera solaris as revealed by the genome and transcriptome.</title>
        <authorList>
            <person name="Tanaka T."/>
            <person name="Maeda Y."/>
            <person name="Veluchamy A."/>
            <person name="Tanaka M."/>
            <person name="Abida H."/>
            <person name="Marechal E."/>
            <person name="Bowler C."/>
            <person name="Muto M."/>
            <person name="Sunaga Y."/>
            <person name="Tanaka M."/>
            <person name="Yoshino T."/>
            <person name="Taniguchi T."/>
            <person name="Fukuda Y."/>
            <person name="Nemoto M."/>
            <person name="Matsumoto M."/>
            <person name="Wong P.S."/>
            <person name="Aburatani S."/>
            <person name="Fujibuchi W."/>
        </authorList>
    </citation>
    <scope>NUCLEOTIDE SEQUENCE [LARGE SCALE GENOMIC DNA]</scope>
    <source>
        <strain evidence="10 11">JPCC DA0580</strain>
    </source>
</reference>
<dbReference type="InterPro" id="IPR018955">
    <property type="entry name" value="BCDHK/PDK_N"/>
</dbReference>
<protein>
    <recommendedName>
        <fullName evidence="8">Protein-serine/threonine kinase</fullName>
        <ecNumber evidence="8">2.7.11.-</ecNumber>
    </recommendedName>
</protein>
<comment type="subcellular location">
    <subcellularLocation>
        <location evidence="8">Mitochondrion matrix</location>
    </subcellularLocation>
</comment>
<dbReference type="GO" id="GO:0010906">
    <property type="term" value="P:regulation of glucose metabolic process"/>
    <property type="evidence" value="ECO:0007669"/>
    <property type="project" value="TreeGrafter"/>
</dbReference>
<evidence type="ECO:0000256" key="4">
    <source>
        <dbReference type="ARBA" id="ARBA00022777"/>
    </source>
</evidence>
<dbReference type="SMART" id="SM00387">
    <property type="entry name" value="HATPase_c"/>
    <property type="match status" value="1"/>
</dbReference>
<keyword evidence="5 8" id="KW-0067">ATP-binding</keyword>
<evidence type="ECO:0000256" key="2">
    <source>
        <dbReference type="ARBA" id="ARBA00022679"/>
    </source>
</evidence>
<dbReference type="SUPFAM" id="SSF69012">
    <property type="entry name" value="alpha-ketoacid dehydrogenase kinase, N-terminal domain"/>
    <property type="match status" value="1"/>
</dbReference>
<dbReference type="AlphaFoldDB" id="A0A1Z5KFA8"/>
<evidence type="ECO:0000256" key="3">
    <source>
        <dbReference type="ARBA" id="ARBA00022741"/>
    </source>
</evidence>
<dbReference type="InterPro" id="IPR003594">
    <property type="entry name" value="HATPase_dom"/>
</dbReference>
<dbReference type="EMBL" id="BDSP01000212">
    <property type="protein sequence ID" value="GAX24648.1"/>
    <property type="molecule type" value="Genomic_DNA"/>
</dbReference>
<evidence type="ECO:0000259" key="9">
    <source>
        <dbReference type="PROSITE" id="PS50109"/>
    </source>
</evidence>
<evidence type="ECO:0000256" key="1">
    <source>
        <dbReference type="ARBA" id="ARBA00006155"/>
    </source>
</evidence>
<dbReference type="InParanoid" id="A0A1Z5KFA8"/>
<proteinExistence type="inferred from homology"/>
<gene>
    <name evidence="10" type="ORF">FisN_21Lh248</name>
</gene>
<accession>A0A1Z5KFA8</accession>
<keyword evidence="11" id="KW-1185">Reference proteome</keyword>
<comment type="catalytic activity">
    <reaction evidence="7">
        <text>L-seryl-[pyruvate dehydrogenase E1 alpha subunit] + ATP = O-phospho-L-seryl-[pyruvate dehydrogenase E1 alpha subunit] + ADP + H(+)</text>
        <dbReference type="Rhea" id="RHEA:23052"/>
        <dbReference type="Rhea" id="RHEA-COMP:13689"/>
        <dbReference type="Rhea" id="RHEA-COMP:13690"/>
        <dbReference type="ChEBI" id="CHEBI:15378"/>
        <dbReference type="ChEBI" id="CHEBI:29999"/>
        <dbReference type="ChEBI" id="CHEBI:30616"/>
        <dbReference type="ChEBI" id="CHEBI:83421"/>
        <dbReference type="ChEBI" id="CHEBI:456216"/>
        <dbReference type="EC" id="2.7.11.2"/>
    </reaction>
</comment>
<name>A0A1Z5KFA8_FISSO</name>
<evidence type="ECO:0000256" key="5">
    <source>
        <dbReference type="ARBA" id="ARBA00022840"/>
    </source>
</evidence>
<keyword evidence="10" id="KW-0670">Pyruvate</keyword>
<evidence type="ECO:0000313" key="10">
    <source>
        <dbReference type="EMBL" id="GAX24648.1"/>
    </source>
</evidence>
<keyword evidence="2 8" id="KW-0808">Transferase</keyword>
<sequence>MNTIIRNWSRQSTPGFRFIYAKTHPSISPSARRCFSSEPPLIITKSEQQLIFDQAKQSQTSVSLQALMRTGRGEYLHKTFAEEEREKHAATQLVLIQVASFLRRELPIRLAHRIQDLEAVPILRDMESVIAVRDLYIKSFLEIMSFDNKIQTAEQEAAFALMLENIYERHSKVLVQMARGAYEFRKAVREEKGPGLELEEEIHHFLDRFYLCRIGIRVLIGQYLALRQPPVENYVGIICSKTSPYEIVKRAIDDSAFMCTRKYGDAPDVIISGSLNLTFPYAPTHLHYIMLELLKNSMRATVEWHGIDSDFPDIKVVIADGAENEDVVIKVSDEGGGIPRSNTKKIWSYLFTTADPSVQEGMVGTPQGIDHGRDAPLAGLGYGLPISRSYARYFGGDLSIMSMEGYGTDAFVYLARLGNTKEPLPI</sequence>
<dbReference type="CDD" id="cd16929">
    <property type="entry name" value="HATPase_PDK-like"/>
    <property type="match status" value="1"/>
</dbReference>
<comment type="caution">
    <text evidence="10">The sequence shown here is derived from an EMBL/GenBank/DDBJ whole genome shotgun (WGS) entry which is preliminary data.</text>
</comment>
<dbReference type="EC" id="2.7.11.-" evidence="8"/>
<dbReference type="GO" id="GO:0005759">
    <property type="term" value="C:mitochondrial matrix"/>
    <property type="evidence" value="ECO:0007669"/>
    <property type="project" value="UniProtKB-SubCell"/>
</dbReference>
<dbReference type="Pfam" id="PF10436">
    <property type="entry name" value="BCDHK_Adom3"/>
    <property type="match status" value="1"/>
</dbReference>
<dbReference type="InterPro" id="IPR004358">
    <property type="entry name" value="Sig_transdc_His_kin-like_C"/>
</dbReference>
<dbReference type="Gene3D" id="1.20.140.20">
    <property type="entry name" value="Alpha-ketoacid/pyruvate dehydrogenase kinase, N-terminal domain"/>
    <property type="match status" value="1"/>
</dbReference>
<dbReference type="PANTHER" id="PTHR11947">
    <property type="entry name" value="PYRUVATE DEHYDROGENASE KINASE"/>
    <property type="match status" value="1"/>
</dbReference>
<dbReference type="PANTHER" id="PTHR11947:SF3">
    <property type="entry name" value="[PYRUVATE DEHYDROGENASE (ACETYL-TRANSFERRING)] KINASE, MITOCHONDRIAL"/>
    <property type="match status" value="1"/>
</dbReference>
<dbReference type="Proteomes" id="UP000198406">
    <property type="component" value="Unassembled WGS sequence"/>
</dbReference>